<keyword evidence="3" id="KW-1133">Transmembrane helix</keyword>
<evidence type="ECO:0000313" key="5">
    <source>
        <dbReference type="EMBL" id="CAH1256693.1"/>
    </source>
</evidence>
<dbReference type="Gene3D" id="3.40.50.1820">
    <property type="entry name" value="alpha/beta hydrolase"/>
    <property type="match status" value="1"/>
</dbReference>
<dbReference type="Proteomes" id="UP000838412">
    <property type="component" value="Chromosome 3"/>
</dbReference>
<dbReference type="AlphaFoldDB" id="A0A8J9ZNC8"/>
<dbReference type="EMBL" id="OV696688">
    <property type="protein sequence ID" value="CAH1256693.1"/>
    <property type="molecule type" value="Genomic_DNA"/>
</dbReference>
<dbReference type="InterPro" id="IPR019819">
    <property type="entry name" value="Carboxylesterase_B_CS"/>
</dbReference>
<proteinExistence type="inferred from homology"/>
<keyword evidence="3" id="KW-0812">Transmembrane</keyword>
<dbReference type="OrthoDB" id="3200163at2759"/>
<dbReference type="PROSITE" id="PS00941">
    <property type="entry name" value="CARBOXYLESTERASE_B_2"/>
    <property type="match status" value="1"/>
</dbReference>
<organism evidence="5 6">
    <name type="scientific">Branchiostoma lanceolatum</name>
    <name type="common">Common lancelet</name>
    <name type="synonym">Amphioxus lanceolatum</name>
    <dbReference type="NCBI Taxonomy" id="7740"/>
    <lineage>
        <taxon>Eukaryota</taxon>
        <taxon>Metazoa</taxon>
        <taxon>Chordata</taxon>
        <taxon>Cephalochordata</taxon>
        <taxon>Leptocardii</taxon>
        <taxon>Amphioxiformes</taxon>
        <taxon>Branchiostomatidae</taxon>
        <taxon>Branchiostoma</taxon>
    </lineage>
</organism>
<dbReference type="InterPro" id="IPR029058">
    <property type="entry name" value="AB_hydrolase_fold"/>
</dbReference>
<evidence type="ECO:0000313" key="6">
    <source>
        <dbReference type="Proteomes" id="UP000838412"/>
    </source>
</evidence>
<keyword evidence="3" id="KW-0472">Membrane</keyword>
<sequence>MVKTTKEEEVELLSPASSDDFTVEGDLGKKEPPSSGTEASEEVPEDEDEEDGLENVTLLNVQRTSEVDYQKQQDVCACLKTRSCAVMLGVLILLSILGVQFRLYFLFYENMSGKARPHVSLHTACGAVVGVEEDGLFVFKGIPYGEPPVGPLRWQPTVTTRQDSNETCRNETKYADTFQASCPTIQDGNIVGDEDCLYLNVWTPDFRPERPLPVIVWILERPSLPQLLQYQLDTIDGPHHKVFFKATRRQRKVTSHSLVASNATAVHVTFSYRQNVFGFLALGILSEESAEHYSGNYGLHDQLAALRWVQDNIADFGGDPGRVTLVGEGQAASHALCLLTSPLSGGLFHAVWLSDVEHRRYRPLLNSSAENIGVLNSTGCRNASCLRQFTARQLLKAVPRGDHHFWFPREEQTCSLSRWKPAQQVIHNQLLPESPWWTLLGDDDDNATDHRNISVALGMTGGCDVKMDTEMNDTMLIKRLRTIVSEHEDEALSLYRRHDDGNTSTSANDVCVSMATDLRYACPFTDLSEYLEISTQRPVSNRYISLSDHCEEDSLWTSFFGEAPPNPRSLTLYQLLSAFARTGTFPEGLLAEDNATELSKDSVASPRMHYKDEECSFWRENLL</sequence>
<evidence type="ECO:0000256" key="2">
    <source>
        <dbReference type="SAM" id="MobiDB-lite"/>
    </source>
</evidence>
<dbReference type="InterPro" id="IPR050309">
    <property type="entry name" value="Type-B_Carboxylest/Lipase"/>
</dbReference>
<feature type="region of interest" description="Disordered" evidence="2">
    <location>
        <begin position="1"/>
        <end position="52"/>
    </location>
</feature>
<gene>
    <name evidence="5" type="primary">CES1</name>
    <name evidence="5" type="ORF">BLAG_LOCUS14877</name>
</gene>
<comment type="similarity">
    <text evidence="1">Belongs to the type-B carboxylesterase/lipase family.</text>
</comment>
<evidence type="ECO:0000259" key="4">
    <source>
        <dbReference type="Pfam" id="PF00135"/>
    </source>
</evidence>
<feature type="transmembrane region" description="Helical" evidence="3">
    <location>
        <begin position="85"/>
        <end position="107"/>
    </location>
</feature>
<dbReference type="SUPFAM" id="SSF53474">
    <property type="entry name" value="alpha/beta-Hydrolases"/>
    <property type="match status" value="1"/>
</dbReference>
<protein>
    <submittedName>
        <fullName evidence="5">CES1 protein</fullName>
    </submittedName>
</protein>
<name>A0A8J9ZNC8_BRALA</name>
<keyword evidence="6" id="KW-1185">Reference proteome</keyword>
<evidence type="ECO:0000256" key="3">
    <source>
        <dbReference type="SAM" id="Phobius"/>
    </source>
</evidence>
<dbReference type="PANTHER" id="PTHR11559">
    <property type="entry name" value="CARBOXYLESTERASE"/>
    <property type="match status" value="1"/>
</dbReference>
<feature type="compositionally biased region" description="Acidic residues" evidence="2">
    <location>
        <begin position="39"/>
        <end position="52"/>
    </location>
</feature>
<accession>A0A8J9ZNC8</accession>
<feature type="domain" description="Carboxylesterase type B" evidence="4">
    <location>
        <begin position="255"/>
        <end position="556"/>
    </location>
</feature>
<dbReference type="Pfam" id="PF00135">
    <property type="entry name" value="COesterase"/>
    <property type="match status" value="2"/>
</dbReference>
<feature type="domain" description="Carboxylesterase type B" evidence="4">
    <location>
        <begin position="120"/>
        <end position="218"/>
    </location>
</feature>
<reference evidence="5" key="1">
    <citation type="submission" date="2022-01" db="EMBL/GenBank/DDBJ databases">
        <authorList>
            <person name="Braso-Vives M."/>
        </authorList>
    </citation>
    <scope>NUCLEOTIDE SEQUENCE</scope>
</reference>
<dbReference type="InterPro" id="IPR002018">
    <property type="entry name" value="CarbesteraseB"/>
</dbReference>
<evidence type="ECO:0000256" key="1">
    <source>
        <dbReference type="ARBA" id="ARBA00005964"/>
    </source>
</evidence>